<feature type="region of interest" description="Disordered" evidence="1">
    <location>
        <begin position="1"/>
        <end position="21"/>
    </location>
</feature>
<proteinExistence type="predicted"/>
<accession>A0A4C1XZW7</accession>
<name>A0A4C1XZW7_EUMVA</name>
<comment type="caution">
    <text evidence="2">The sequence shown here is derived from an EMBL/GenBank/DDBJ whole genome shotgun (WGS) entry which is preliminary data.</text>
</comment>
<keyword evidence="3" id="KW-1185">Reference proteome</keyword>
<organism evidence="2 3">
    <name type="scientific">Eumeta variegata</name>
    <name type="common">Bagworm moth</name>
    <name type="synonym">Eumeta japonica</name>
    <dbReference type="NCBI Taxonomy" id="151549"/>
    <lineage>
        <taxon>Eukaryota</taxon>
        <taxon>Metazoa</taxon>
        <taxon>Ecdysozoa</taxon>
        <taxon>Arthropoda</taxon>
        <taxon>Hexapoda</taxon>
        <taxon>Insecta</taxon>
        <taxon>Pterygota</taxon>
        <taxon>Neoptera</taxon>
        <taxon>Endopterygota</taxon>
        <taxon>Lepidoptera</taxon>
        <taxon>Glossata</taxon>
        <taxon>Ditrysia</taxon>
        <taxon>Tineoidea</taxon>
        <taxon>Psychidae</taxon>
        <taxon>Oiketicinae</taxon>
        <taxon>Eumeta</taxon>
    </lineage>
</organism>
<reference evidence="2 3" key="1">
    <citation type="journal article" date="2019" name="Commun. Biol.">
        <title>The bagworm genome reveals a unique fibroin gene that provides high tensile strength.</title>
        <authorList>
            <person name="Kono N."/>
            <person name="Nakamura H."/>
            <person name="Ohtoshi R."/>
            <person name="Tomita M."/>
            <person name="Numata K."/>
            <person name="Arakawa K."/>
        </authorList>
    </citation>
    <scope>NUCLEOTIDE SEQUENCE [LARGE SCALE GENOMIC DNA]</scope>
</reference>
<evidence type="ECO:0000313" key="2">
    <source>
        <dbReference type="EMBL" id="GBP68673.1"/>
    </source>
</evidence>
<evidence type="ECO:0000313" key="3">
    <source>
        <dbReference type="Proteomes" id="UP000299102"/>
    </source>
</evidence>
<dbReference type="EMBL" id="BGZK01001019">
    <property type="protein sequence ID" value="GBP68673.1"/>
    <property type="molecule type" value="Genomic_DNA"/>
</dbReference>
<dbReference type="Proteomes" id="UP000299102">
    <property type="component" value="Unassembled WGS sequence"/>
</dbReference>
<sequence length="76" mass="8472">MSGSRAAAPRPVWPRPSARANCGRLRTQGRRRKGRGVLNLRIASFAGNLERQSLVRCTVSSTSMQLERLFNYLLGN</sequence>
<gene>
    <name evidence="2" type="ORF">EVAR_47679_1</name>
</gene>
<evidence type="ECO:0000256" key="1">
    <source>
        <dbReference type="SAM" id="MobiDB-lite"/>
    </source>
</evidence>
<dbReference type="AlphaFoldDB" id="A0A4C1XZW7"/>
<protein>
    <submittedName>
        <fullName evidence="2">Uncharacterized protein</fullName>
    </submittedName>
</protein>